<keyword evidence="3" id="KW-1185">Reference proteome</keyword>
<accession>A0A9W6SN64</accession>
<sequence>MGVGRREGVLLPLVDLEYRHFKYHGGSLASHRRSPVTRPWFLRHINDHRRRPVLTSALPYATMVRAGGEYPPAAIVVNTVRKAQIGPLPPASPVRAVRPRATGETFRGTHVSEC</sequence>
<dbReference type="Proteomes" id="UP001165079">
    <property type="component" value="Unassembled WGS sequence"/>
</dbReference>
<gene>
    <name evidence="2" type="ORF">Afil01_37670</name>
</gene>
<proteinExistence type="predicted"/>
<feature type="region of interest" description="Disordered" evidence="1">
    <location>
        <begin position="91"/>
        <end position="114"/>
    </location>
</feature>
<organism evidence="2 3">
    <name type="scientific">Actinorhabdospora filicis</name>
    <dbReference type="NCBI Taxonomy" id="1785913"/>
    <lineage>
        <taxon>Bacteria</taxon>
        <taxon>Bacillati</taxon>
        <taxon>Actinomycetota</taxon>
        <taxon>Actinomycetes</taxon>
        <taxon>Micromonosporales</taxon>
        <taxon>Micromonosporaceae</taxon>
        <taxon>Actinorhabdospora</taxon>
    </lineage>
</organism>
<dbReference type="EMBL" id="BSTX01000002">
    <property type="protein sequence ID" value="GLZ78960.1"/>
    <property type="molecule type" value="Genomic_DNA"/>
</dbReference>
<comment type="caution">
    <text evidence="2">The sequence shown here is derived from an EMBL/GenBank/DDBJ whole genome shotgun (WGS) entry which is preliminary data.</text>
</comment>
<evidence type="ECO:0000313" key="3">
    <source>
        <dbReference type="Proteomes" id="UP001165079"/>
    </source>
</evidence>
<dbReference type="AlphaFoldDB" id="A0A9W6SN64"/>
<evidence type="ECO:0000313" key="2">
    <source>
        <dbReference type="EMBL" id="GLZ78960.1"/>
    </source>
</evidence>
<reference evidence="2" key="1">
    <citation type="submission" date="2023-03" db="EMBL/GenBank/DDBJ databases">
        <title>Actinorhabdospora filicis NBRC 111898.</title>
        <authorList>
            <person name="Ichikawa N."/>
            <person name="Sato H."/>
            <person name="Tonouchi N."/>
        </authorList>
    </citation>
    <scope>NUCLEOTIDE SEQUENCE</scope>
    <source>
        <strain evidence="2">NBRC 111898</strain>
    </source>
</reference>
<evidence type="ECO:0000256" key="1">
    <source>
        <dbReference type="SAM" id="MobiDB-lite"/>
    </source>
</evidence>
<name>A0A9W6SN64_9ACTN</name>
<protein>
    <submittedName>
        <fullName evidence="2">Uncharacterized protein</fullName>
    </submittedName>
</protein>